<name>A0A3M0A5K9_9GAMM</name>
<keyword evidence="3" id="KW-1185">Reference proteome</keyword>
<dbReference type="EMBL" id="REFJ01000003">
    <property type="protein sequence ID" value="RMA80060.1"/>
    <property type="molecule type" value="Genomic_DNA"/>
</dbReference>
<dbReference type="InterPro" id="IPR052179">
    <property type="entry name" value="DD-CPase-like"/>
</dbReference>
<dbReference type="Pfam" id="PF02557">
    <property type="entry name" value="VanY"/>
    <property type="match status" value="1"/>
</dbReference>
<proteinExistence type="predicted"/>
<dbReference type="Gene3D" id="3.30.1380.10">
    <property type="match status" value="1"/>
</dbReference>
<accession>A0A3M0A5K9</accession>
<dbReference type="InterPro" id="IPR009045">
    <property type="entry name" value="Zn_M74/Hedgehog-like"/>
</dbReference>
<dbReference type="AlphaFoldDB" id="A0A3M0A5K9"/>
<dbReference type="SUPFAM" id="SSF55166">
    <property type="entry name" value="Hedgehog/DD-peptidase"/>
    <property type="match status" value="1"/>
</dbReference>
<feature type="domain" description="D-alanyl-D-alanine carboxypeptidase-like core" evidence="1">
    <location>
        <begin position="9"/>
        <end position="163"/>
    </location>
</feature>
<dbReference type="Proteomes" id="UP000267187">
    <property type="component" value="Unassembled WGS sequence"/>
</dbReference>
<gene>
    <name evidence="2" type="ORF">DFR27_1416</name>
</gene>
<dbReference type="CDD" id="cd14847">
    <property type="entry name" value="DD-carboxypeptidase_like"/>
    <property type="match status" value="1"/>
</dbReference>
<reference evidence="2 3" key="1">
    <citation type="submission" date="2018-10" db="EMBL/GenBank/DDBJ databases">
        <title>Genomic Encyclopedia of Type Strains, Phase IV (KMG-IV): sequencing the most valuable type-strain genomes for metagenomic binning, comparative biology and taxonomic classification.</title>
        <authorList>
            <person name="Goeker M."/>
        </authorList>
    </citation>
    <scope>NUCLEOTIDE SEQUENCE [LARGE SCALE GENOMIC DNA]</scope>
    <source>
        <strain evidence="2 3">DSM 25080</strain>
    </source>
</reference>
<keyword evidence="2" id="KW-0121">Carboxypeptidase</keyword>
<dbReference type="OrthoDB" id="9792074at2"/>
<organism evidence="2 3">
    <name type="scientific">Umboniibacter marinipuniceus</name>
    <dbReference type="NCBI Taxonomy" id="569599"/>
    <lineage>
        <taxon>Bacteria</taxon>
        <taxon>Pseudomonadati</taxon>
        <taxon>Pseudomonadota</taxon>
        <taxon>Gammaproteobacteria</taxon>
        <taxon>Cellvibrionales</taxon>
        <taxon>Cellvibrionaceae</taxon>
        <taxon>Umboniibacter</taxon>
    </lineage>
</organism>
<keyword evidence="2" id="KW-0645">Protease</keyword>
<protein>
    <submittedName>
        <fullName evidence="2">D-alanyl-D-alanine carboxypeptidase-like protein</fullName>
    </submittedName>
</protein>
<dbReference type="RefSeq" id="WP_121876744.1">
    <property type="nucleotide sequence ID" value="NZ_REFJ01000003.1"/>
</dbReference>
<dbReference type="GO" id="GO:0006508">
    <property type="term" value="P:proteolysis"/>
    <property type="evidence" value="ECO:0007669"/>
    <property type="project" value="InterPro"/>
</dbReference>
<dbReference type="GO" id="GO:0004180">
    <property type="term" value="F:carboxypeptidase activity"/>
    <property type="evidence" value="ECO:0007669"/>
    <property type="project" value="UniProtKB-KW"/>
</dbReference>
<dbReference type="PANTHER" id="PTHR34385">
    <property type="entry name" value="D-ALANYL-D-ALANINE CARBOXYPEPTIDASE"/>
    <property type="match status" value="1"/>
</dbReference>
<dbReference type="PANTHER" id="PTHR34385:SF1">
    <property type="entry name" value="PEPTIDOGLYCAN L-ALANYL-D-GLUTAMATE ENDOPEPTIDASE CWLK"/>
    <property type="match status" value="1"/>
</dbReference>
<comment type="caution">
    <text evidence="2">The sequence shown here is derived from an EMBL/GenBank/DDBJ whole genome shotgun (WGS) entry which is preliminary data.</text>
</comment>
<keyword evidence="2" id="KW-0378">Hydrolase</keyword>
<sequence>MSNANTEGLTANTLQAFKFLQQRAAKDGIELKIASGFRSIERQTKIWQRKNAPDYVFDVAGTKKKASELTDQQWLNCVMEWSAIPGLSRHHWGTDIDVYDAAALPANYQIQLTPEEYQPGGPFEKLGRWLSFYVDEQRTEGFFRPYRTFRGGVQPEAWHLSYKADADLALDRLIAQAPRDVIPLAEIRGGAAIANQLDSIIQRYVVDVDQ</sequence>
<evidence type="ECO:0000313" key="3">
    <source>
        <dbReference type="Proteomes" id="UP000267187"/>
    </source>
</evidence>
<evidence type="ECO:0000259" key="1">
    <source>
        <dbReference type="Pfam" id="PF02557"/>
    </source>
</evidence>
<evidence type="ECO:0000313" key="2">
    <source>
        <dbReference type="EMBL" id="RMA80060.1"/>
    </source>
</evidence>
<dbReference type="InterPro" id="IPR003709">
    <property type="entry name" value="VanY-like_core_dom"/>
</dbReference>